<gene>
    <name evidence="7" type="ORF">HMPREF0620_0558</name>
</gene>
<name>E6K172_PARDN</name>
<dbReference type="Proteomes" id="UP000004946">
    <property type="component" value="Chromosome"/>
</dbReference>
<dbReference type="Pfam" id="PF00497">
    <property type="entry name" value="SBP_bac_3"/>
    <property type="match status" value="1"/>
</dbReference>
<dbReference type="HOGENOM" id="CLU_019602_18_1_11"/>
<feature type="compositionally biased region" description="Low complexity" evidence="5">
    <location>
        <begin position="319"/>
        <end position="361"/>
    </location>
</feature>
<sequence length="367" mass="38128">MSMSVWRKGSARLPGLGRLAAALVLVLGMVCLLPACGTSDGLDEKAESFDYSHIRTNPDVVALLPKDIKDSGELTIGTNAIYAPAEYTGEDTKTIMGYEIDIARGLGKVMGLRVRPIESNFDNIIPAMGSKFDLGMSAFTITAEREKSVNFVQHYRAGLSFVVTRGNPRKLAVGNLCGATASVQTGTAQEESILAMARTCKAQGKATLTVKSYADQASATIALVNKQVDLMYTDTPVAAYAVKQTDGALQLLGRPQEVAPMGIVIAKDNMKLTKAVQAALQKLIDSGVYKAILDKWGVASGAVTKAVINPDLTSGKADAVSTTSATGAAGTSTTADAASTTTGAAYATPSSSDSSASPDASKTGDEQ</sequence>
<dbReference type="PANTHER" id="PTHR35936">
    <property type="entry name" value="MEMBRANE-BOUND LYTIC MUREIN TRANSGLYCOSYLASE F"/>
    <property type="match status" value="1"/>
</dbReference>
<dbReference type="EMBL" id="AEON01000001">
    <property type="protein sequence ID" value="EFT83553.1"/>
    <property type="molecule type" value="Genomic_DNA"/>
</dbReference>
<dbReference type="eggNOG" id="COG0834">
    <property type="taxonomic scope" value="Bacteria"/>
</dbReference>
<comment type="similarity">
    <text evidence="2 4">Belongs to the bacterial solute-binding protein 3 family.</text>
</comment>
<dbReference type="PANTHER" id="PTHR35936:SF17">
    <property type="entry name" value="ARGININE-BINDING EXTRACELLULAR PROTEIN ARTP"/>
    <property type="match status" value="1"/>
</dbReference>
<proteinExistence type="inferred from homology"/>
<evidence type="ECO:0000256" key="1">
    <source>
        <dbReference type="ARBA" id="ARBA00004196"/>
    </source>
</evidence>
<dbReference type="PROSITE" id="PS01039">
    <property type="entry name" value="SBP_BACTERIAL_3"/>
    <property type="match status" value="1"/>
</dbReference>
<evidence type="ECO:0000256" key="4">
    <source>
        <dbReference type="RuleBase" id="RU003744"/>
    </source>
</evidence>
<comment type="caution">
    <text evidence="7">The sequence shown here is derived from an EMBL/GenBank/DDBJ whole genome shotgun (WGS) entry which is preliminary data.</text>
</comment>
<protein>
    <submittedName>
        <fullName evidence="7">ABC transporter, substrate-binding protein, family 3</fullName>
    </submittedName>
</protein>
<dbReference type="AlphaFoldDB" id="E6K172"/>
<comment type="subcellular location">
    <subcellularLocation>
        <location evidence="1">Cell envelope</location>
    </subcellularLocation>
</comment>
<dbReference type="Gene3D" id="3.40.190.10">
    <property type="entry name" value="Periplasmic binding protein-like II"/>
    <property type="match status" value="2"/>
</dbReference>
<evidence type="ECO:0000259" key="6">
    <source>
        <dbReference type="SMART" id="SM00062"/>
    </source>
</evidence>
<dbReference type="PATRIC" id="fig|864564.6.peg.1151"/>
<organism evidence="7 8">
    <name type="scientific">Parascardovia denticolens DSM 10105 = JCM 12538</name>
    <dbReference type="NCBI Taxonomy" id="864564"/>
    <lineage>
        <taxon>Bacteria</taxon>
        <taxon>Bacillati</taxon>
        <taxon>Actinomycetota</taxon>
        <taxon>Actinomycetes</taxon>
        <taxon>Bifidobacteriales</taxon>
        <taxon>Bifidobacteriaceae</taxon>
        <taxon>Parascardovia</taxon>
    </lineage>
</organism>
<dbReference type="CDD" id="cd01004">
    <property type="entry name" value="PBP2_MidA_like"/>
    <property type="match status" value="1"/>
</dbReference>
<evidence type="ECO:0000256" key="2">
    <source>
        <dbReference type="ARBA" id="ARBA00010333"/>
    </source>
</evidence>
<dbReference type="GO" id="GO:0030313">
    <property type="term" value="C:cell envelope"/>
    <property type="evidence" value="ECO:0007669"/>
    <property type="project" value="UniProtKB-SubCell"/>
</dbReference>
<feature type="region of interest" description="Disordered" evidence="5">
    <location>
        <begin position="316"/>
        <end position="367"/>
    </location>
</feature>
<reference evidence="7 8" key="1">
    <citation type="submission" date="2010-12" db="EMBL/GenBank/DDBJ databases">
        <authorList>
            <person name="Muzny D."/>
            <person name="Qin X."/>
            <person name="Buhay C."/>
            <person name="Dugan-Rocha S."/>
            <person name="Ding Y."/>
            <person name="Chen G."/>
            <person name="Hawes A."/>
            <person name="Holder M."/>
            <person name="Jhangiani S."/>
            <person name="Johnson A."/>
            <person name="Khan Z."/>
            <person name="Li Z."/>
            <person name="Liu W."/>
            <person name="Liu X."/>
            <person name="Perez L."/>
            <person name="Shen H."/>
            <person name="Wang Q."/>
            <person name="Watt J."/>
            <person name="Xi L."/>
            <person name="Xin Y."/>
            <person name="Zhou J."/>
            <person name="Deng J."/>
            <person name="Jiang H."/>
            <person name="Liu Y."/>
            <person name="Qu J."/>
            <person name="Song X.-Z."/>
            <person name="Zhang L."/>
            <person name="Villasana D."/>
            <person name="Johnson A."/>
            <person name="Liu J."/>
            <person name="Liyanage D."/>
            <person name="Lorensuhewa L."/>
            <person name="Robinson T."/>
            <person name="Song A."/>
            <person name="Song B.-B."/>
            <person name="Dinh H."/>
            <person name="Thornton R."/>
            <person name="Coyle M."/>
            <person name="Francisco L."/>
            <person name="Jackson L."/>
            <person name="Javaid M."/>
            <person name="Korchina V."/>
            <person name="Kovar C."/>
            <person name="Mata R."/>
            <person name="Mathew T."/>
            <person name="Ngo R."/>
            <person name="Nguyen L."/>
            <person name="Nguyen N."/>
            <person name="Okwuonu G."/>
            <person name="Ongeri F."/>
            <person name="Pham C."/>
            <person name="Simmons D."/>
            <person name="Wilczek-Boney K."/>
            <person name="Hale W."/>
            <person name="Jakkamsetti A."/>
            <person name="Pham P."/>
            <person name="Ruth R."/>
            <person name="San Lucas F."/>
            <person name="Warren J."/>
            <person name="Zhang J."/>
            <person name="Zhao Z."/>
            <person name="Zhou C."/>
            <person name="Zhu D."/>
            <person name="Lee S."/>
            <person name="Bess C."/>
            <person name="Blankenburg K."/>
            <person name="Forbes L."/>
            <person name="Fu Q."/>
            <person name="Gubbala S."/>
            <person name="Hirani K."/>
            <person name="Jayaseelan J.C."/>
            <person name="Lara F."/>
            <person name="Munidasa M."/>
            <person name="Palculict T."/>
            <person name="Patil S."/>
            <person name="Pu L.-L."/>
            <person name="Saada N."/>
            <person name="Tang L."/>
            <person name="Weissenberger G."/>
            <person name="Zhu Y."/>
            <person name="Hemphill L."/>
            <person name="Shang Y."/>
            <person name="Youmans B."/>
            <person name="Ayvaz T."/>
            <person name="Ross M."/>
            <person name="Santibanez J."/>
            <person name="Aqrawi P."/>
            <person name="Gross S."/>
            <person name="Joshi V."/>
            <person name="Fowler G."/>
            <person name="Nazareth L."/>
            <person name="Reid J."/>
            <person name="Worley K."/>
            <person name="Petrosino J."/>
            <person name="Highlander S."/>
            <person name="Gibbs R."/>
        </authorList>
    </citation>
    <scope>NUCLEOTIDE SEQUENCE [LARGE SCALE GENOMIC DNA]</scope>
    <source>
        <strain evidence="7 8">DSM 10105</strain>
    </source>
</reference>
<dbReference type="RefSeq" id="WP_006290289.1">
    <property type="nucleotide sequence ID" value="NZ_AP012333.1"/>
</dbReference>
<keyword evidence="8" id="KW-1185">Reference proteome</keyword>
<feature type="domain" description="Solute-binding protein family 3/N-terminal" evidence="6">
    <location>
        <begin position="73"/>
        <end position="300"/>
    </location>
</feature>
<dbReference type="SMART" id="SM00062">
    <property type="entry name" value="PBPb"/>
    <property type="match status" value="1"/>
</dbReference>
<dbReference type="KEGG" id="pdo:PSDT_1059"/>
<keyword evidence="3" id="KW-0732">Signal</keyword>
<dbReference type="SUPFAM" id="SSF53850">
    <property type="entry name" value="Periplasmic binding protein-like II"/>
    <property type="match status" value="1"/>
</dbReference>
<dbReference type="InterPro" id="IPR001638">
    <property type="entry name" value="Solute-binding_3/MltF_N"/>
</dbReference>
<evidence type="ECO:0000313" key="8">
    <source>
        <dbReference type="Proteomes" id="UP000004946"/>
    </source>
</evidence>
<accession>E6K172</accession>
<evidence type="ECO:0000256" key="3">
    <source>
        <dbReference type="ARBA" id="ARBA00022729"/>
    </source>
</evidence>
<evidence type="ECO:0000313" key="7">
    <source>
        <dbReference type="EMBL" id="EFT83553.1"/>
    </source>
</evidence>
<dbReference type="InterPro" id="IPR018313">
    <property type="entry name" value="SBP_3_CS"/>
</dbReference>
<evidence type="ECO:0000256" key="5">
    <source>
        <dbReference type="SAM" id="MobiDB-lite"/>
    </source>
</evidence>